<proteinExistence type="predicted"/>
<name>A0A0A9HRM8_ARUDO</name>
<accession>A0A0A9HRM8</accession>
<dbReference type="EMBL" id="GBRH01158101">
    <property type="protein sequence ID" value="JAE39795.1"/>
    <property type="molecule type" value="Transcribed_RNA"/>
</dbReference>
<organism evidence="1">
    <name type="scientific">Arundo donax</name>
    <name type="common">Giant reed</name>
    <name type="synonym">Donax arundinaceus</name>
    <dbReference type="NCBI Taxonomy" id="35708"/>
    <lineage>
        <taxon>Eukaryota</taxon>
        <taxon>Viridiplantae</taxon>
        <taxon>Streptophyta</taxon>
        <taxon>Embryophyta</taxon>
        <taxon>Tracheophyta</taxon>
        <taxon>Spermatophyta</taxon>
        <taxon>Magnoliopsida</taxon>
        <taxon>Liliopsida</taxon>
        <taxon>Poales</taxon>
        <taxon>Poaceae</taxon>
        <taxon>PACMAD clade</taxon>
        <taxon>Arundinoideae</taxon>
        <taxon>Arundineae</taxon>
        <taxon>Arundo</taxon>
    </lineage>
</organism>
<reference evidence="1" key="2">
    <citation type="journal article" date="2015" name="Data Brief">
        <title>Shoot transcriptome of the giant reed, Arundo donax.</title>
        <authorList>
            <person name="Barrero R.A."/>
            <person name="Guerrero F.D."/>
            <person name="Moolhuijzen P."/>
            <person name="Goolsby J.A."/>
            <person name="Tidwell J."/>
            <person name="Bellgard S.E."/>
            <person name="Bellgard M.I."/>
        </authorList>
    </citation>
    <scope>NUCLEOTIDE SEQUENCE</scope>
    <source>
        <tissue evidence="1">Shoot tissue taken approximately 20 cm above the soil surface</tissue>
    </source>
</reference>
<sequence>MPPFLCISREKVSGELEKIYIPVLMRH</sequence>
<reference evidence="1" key="1">
    <citation type="submission" date="2014-09" db="EMBL/GenBank/DDBJ databases">
        <authorList>
            <person name="Magalhaes I.L.F."/>
            <person name="Oliveira U."/>
            <person name="Santos F.R."/>
            <person name="Vidigal T.H.D.A."/>
            <person name="Brescovit A.D."/>
            <person name="Santos A.J."/>
        </authorList>
    </citation>
    <scope>NUCLEOTIDE SEQUENCE</scope>
    <source>
        <tissue evidence="1">Shoot tissue taken approximately 20 cm above the soil surface</tissue>
    </source>
</reference>
<dbReference type="AlphaFoldDB" id="A0A0A9HRM8"/>
<protein>
    <submittedName>
        <fullName evidence="1">Uncharacterized protein</fullName>
    </submittedName>
</protein>
<evidence type="ECO:0000313" key="1">
    <source>
        <dbReference type="EMBL" id="JAE39795.1"/>
    </source>
</evidence>